<proteinExistence type="predicted"/>
<evidence type="ECO:0000313" key="2">
    <source>
        <dbReference type="EMBL" id="KKN60124.1"/>
    </source>
</evidence>
<keyword evidence="1" id="KW-0472">Membrane</keyword>
<gene>
    <name evidence="2" type="ORF">LCGC14_0535020</name>
</gene>
<evidence type="ECO:0000256" key="1">
    <source>
        <dbReference type="SAM" id="Phobius"/>
    </source>
</evidence>
<name>A0A0F9RZ18_9ZZZZ</name>
<organism evidence="2">
    <name type="scientific">marine sediment metagenome</name>
    <dbReference type="NCBI Taxonomy" id="412755"/>
    <lineage>
        <taxon>unclassified sequences</taxon>
        <taxon>metagenomes</taxon>
        <taxon>ecological metagenomes</taxon>
    </lineage>
</organism>
<keyword evidence="1" id="KW-1133">Transmembrane helix</keyword>
<reference evidence="2" key="1">
    <citation type="journal article" date="2015" name="Nature">
        <title>Complex archaea that bridge the gap between prokaryotes and eukaryotes.</title>
        <authorList>
            <person name="Spang A."/>
            <person name="Saw J.H."/>
            <person name="Jorgensen S.L."/>
            <person name="Zaremba-Niedzwiedzka K."/>
            <person name="Martijn J."/>
            <person name="Lind A.E."/>
            <person name="van Eijk R."/>
            <person name="Schleper C."/>
            <person name="Guy L."/>
            <person name="Ettema T.J."/>
        </authorList>
    </citation>
    <scope>NUCLEOTIDE SEQUENCE</scope>
</reference>
<keyword evidence="1" id="KW-0812">Transmembrane</keyword>
<protein>
    <submittedName>
        <fullName evidence="2">Uncharacterized protein</fullName>
    </submittedName>
</protein>
<comment type="caution">
    <text evidence="2">The sequence shown here is derived from an EMBL/GenBank/DDBJ whole genome shotgun (WGS) entry which is preliminary data.</text>
</comment>
<feature type="transmembrane region" description="Helical" evidence="1">
    <location>
        <begin position="49"/>
        <end position="66"/>
    </location>
</feature>
<feature type="transmembrane region" description="Helical" evidence="1">
    <location>
        <begin position="12"/>
        <end position="34"/>
    </location>
</feature>
<dbReference type="EMBL" id="LAZR01000704">
    <property type="protein sequence ID" value="KKN60124.1"/>
    <property type="molecule type" value="Genomic_DNA"/>
</dbReference>
<dbReference type="AlphaFoldDB" id="A0A0F9RZ18"/>
<accession>A0A0F9RZ18</accession>
<sequence length="85" mass="10196">MVNMKWKNEYKILWVLYVHMRPIAIMALLIIVAYAKDDFYGVITEPEEFGGIVIWLAFLLVLVRELKVPDPNNYPWKKKKEREEK</sequence>